<organism evidence="2 3">
    <name type="scientific">Athelia psychrophila</name>
    <dbReference type="NCBI Taxonomy" id="1759441"/>
    <lineage>
        <taxon>Eukaryota</taxon>
        <taxon>Fungi</taxon>
        <taxon>Dikarya</taxon>
        <taxon>Basidiomycota</taxon>
        <taxon>Agaricomycotina</taxon>
        <taxon>Agaricomycetes</taxon>
        <taxon>Agaricomycetidae</taxon>
        <taxon>Atheliales</taxon>
        <taxon>Atheliaceae</taxon>
        <taxon>Athelia</taxon>
    </lineage>
</organism>
<dbReference type="Gene3D" id="1.10.510.10">
    <property type="entry name" value="Transferase(Phosphotransferase) domain 1"/>
    <property type="match status" value="1"/>
</dbReference>
<feature type="domain" description="Protein kinase" evidence="1">
    <location>
        <begin position="1"/>
        <end position="250"/>
    </location>
</feature>
<dbReference type="InterPro" id="IPR000719">
    <property type="entry name" value="Prot_kinase_dom"/>
</dbReference>
<dbReference type="EMBL" id="KV417492">
    <property type="protein sequence ID" value="KZP30793.1"/>
    <property type="molecule type" value="Genomic_DNA"/>
</dbReference>
<dbReference type="GO" id="GO:0004674">
    <property type="term" value="F:protein serine/threonine kinase activity"/>
    <property type="evidence" value="ECO:0007669"/>
    <property type="project" value="TreeGrafter"/>
</dbReference>
<dbReference type="GO" id="GO:0005524">
    <property type="term" value="F:ATP binding"/>
    <property type="evidence" value="ECO:0007669"/>
    <property type="project" value="InterPro"/>
</dbReference>
<dbReference type="InterPro" id="IPR001245">
    <property type="entry name" value="Ser-Thr/Tyr_kinase_cat_dom"/>
</dbReference>
<dbReference type="STRING" id="436010.A0A166TMX8"/>
<dbReference type="InterPro" id="IPR011009">
    <property type="entry name" value="Kinase-like_dom_sf"/>
</dbReference>
<reference evidence="2 3" key="1">
    <citation type="journal article" date="2016" name="Mol. Biol. Evol.">
        <title>Comparative Genomics of Early-Diverging Mushroom-Forming Fungi Provides Insights into the Origins of Lignocellulose Decay Capabilities.</title>
        <authorList>
            <person name="Nagy L.G."/>
            <person name="Riley R."/>
            <person name="Tritt A."/>
            <person name="Adam C."/>
            <person name="Daum C."/>
            <person name="Floudas D."/>
            <person name="Sun H."/>
            <person name="Yadav J.S."/>
            <person name="Pangilinan J."/>
            <person name="Larsson K.H."/>
            <person name="Matsuura K."/>
            <person name="Barry K."/>
            <person name="Labutti K."/>
            <person name="Kuo R."/>
            <person name="Ohm R.A."/>
            <person name="Bhattacharya S.S."/>
            <person name="Shirouzu T."/>
            <person name="Yoshinaga Y."/>
            <person name="Martin F.M."/>
            <person name="Grigoriev I.V."/>
            <person name="Hibbett D.S."/>
        </authorList>
    </citation>
    <scope>NUCLEOTIDE SEQUENCE [LARGE SCALE GENOMIC DNA]</scope>
    <source>
        <strain evidence="2 3">CBS 109695</strain>
    </source>
</reference>
<dbReference type="SUPFAM" id="SSF56112">
    <property type="entry name" value="Protein kinase-like (PK-like)"/>
    <property type="match status" value="1"/>
</dbReference>
<accession>A0A166TMX8</accession>
<name>A0A166TMX8_9AGAM</name>
<evidence type="ECO:0000259" key="1">
    <source>
        <dbReference type="PROSITE" id="PS50011"/>
    </source>
</evidence>
<dbReference type="PROSITE" id="PS50011">
    <property type="entry name" value="PROTEIN_KINASE_DOM"/>
    <property type="match status" value="1"/>
</dbReference>
<gene>
    <name evidence="2" type="ORF">FIBSPDRAFT_725560</name>
</gene>
<keyword evidence="3" id="KW-1185">Reference proteome</keyword>
<dbReference type="AlphaFoldDB" id="A0A166TMX8"/>
<dbReference type="OrthoDB" id="4062651at2759"/>
<dbReference type="InterPro" id="IPR051681">
    <property type="entry name" value="Ser/Thr_Kinases-Pseudokinases"/>
</dbReference>
<dbReference type="PANTHER" id="PTHR44329">
    <property type="entry name" value="SERINE/THREONINE-PROTEIN KINASE TNNI3K-RELATED"/>
    <property type="match status" value="1"/>
</dbReference>
<sequence>MSALAYAGSEPAALPSCARRYCREIEIWKNLCHEHIAPLLGIVFGFGPHGSTGMVFPWMDKGTLNSFLEKNEPSTADRFQLCPFIFKYTNADSIEVHHQGIVHGDLNGANIFVDDSMNASIVGFGVSIEDIEFDGASLAGGTMRWRSPELLSPAMEDSGDFAPVLTSACDIFSFGSITLHILTGKIPYHDVSPDICVLLALVRGTLPWPPPGFNDGYMSFINRCWGTSASSRPDIRTVESELCALRETTLD</sequence>
<proteinExistence type="predicted"/>
<dbReference type="Pfam" id="PF07714">
    <property type="entry name" value="PK_Tyr_Ser-Thr"/>
    <property type="match status" value="1"/>
</dbReference>
<protein>
    <submittedName>
        <fullName evidence="2">Kinase-like protein</fullName>
    </submittedName>
</protein>
<evidence type="ECO:0000313" key="3">
    <source>
        <dbReference type="Proteomes" id="UP000076532"/>
    </source>
</evidence>
<evidence type="ECO:0000313" key="2">
    <source>
        <dbReference type="EMBL" id="KZP30793.1"/>
    </source>
</evidence>
<dbReference type="Proteomes" id="UP000076532">
    <property type="component" value="Unassembled WGS sequence"/>
</dbReference>